<evidence type="ECO:0000256" key="5">
    <source>
        <dbReference type="ARBA" id="ARBA00011702"/>
    </source>
</evidence>
<feature type="signal peptide" evidence="22">
    <location>
        <begin position="1"/>
        <end position="20"/>
    </location>
</feature>
<feature type="compositionally biased region" description="Basic and acidic residues" evidence="21">
    <location>
        <begin position="34"/>
        <end position="50"/>
    </location>
</feature>
<comment type="subunit">
    <text evidence="5">Homodimer; dimerization is reversible, and the dimeric form is the active one.</text>
</comment>
<feature type="active site" description="Proton acceptor" evidence="19">
    <location>
        <position position="201"/>
    </location>
</feature>
<dbReference type="Pfam" id="PF02253">
    <property type="entry name" value="PLA1"/>
    <property type="match status" value="2"/>
</dbReference>
<dbReference type="EC" id="3.1.1.32" evidence="6"/>
<dbReference type="AlphaFoldDB" id="A0A5M9QRY0"/>
<protein>
    <recommendedName>
        <fullName evidence="18">Phosphatidylcholine 1-acylhydrolase</fullName>
        <ecNumber evidence="6">3.1.1.32</ecNumber>
        <ecNumber evidence="7">3.1.1.4</ecNumber>
    </recommendedName>
</protein>
<comment type="catalytic activity">
    <reaction evidence="1">
        <text>a 1,2-diacyl-sn-glycero-3-phosphocholine + H2O = a 2-acyl-sn-glycero-3-phosphocholine + a fatty acid + H(+)</text>
        <dbReference type="Rhea" id="RHEA:18689"/>
        <dbReference type="ChEBI" id="CHEBI:15377"/>
        <dbReference type="ChEBI" id="CHEBI:15378"/>
        <dbReference type="ChEBI" id="CHEBI:28868"/>
        <dbReference type="ChEBI" id="CHEBI:57643"/>
        <dbReference type="ChEBI" id="CHEBI:57875"/>
        <dbReference type="EC" id="3.1.1.32"/>
    </reaction>
</comment>
<evidence type="ECO:0000256" key="10">
    <source>
        <dbReference type="ARBA" id="ARBA00022723"/>
    </source>
</evidence>
<evidence type="ECO:0000256" key="22">
    <source>
        <dbReference type="SAM" id="SignalP"/>
    </source>
</evidence>
<evidence type="ECO:0000313" key="24">
    <source>
        <dbReference type="Proteomes" id="UP000323707"/>
    </source>
</evidence>
<comment type="catalytic activity">
    <reaction evidence="2">
        <text>a 1,2-diacyl-sn-glycero-3-phosphocholine + H2O = a 1-acyl-sn-glycero-3-phosphocholine + a fatty acid + H(+)</text>
        <dbReference type="Rhea" id="RHEA:15801"/>
        <dbReference type="ChEBI" id="CHEBI:15377"/>
        <dbReference type="ChEBI" id="CHEBI:15378"/>
        <dbReference type="ChEBI" id="CHEBI:28868"/>
        <dbReference type="ChEBI" id="CHEBI:57643"/>
        <dbReference type="ChEBI" id="CHEBI:58168"/>
        <dbReference type="EC" id="3.1.1.4"/>
    </reaction>
</comment>
<dbReference type="InterPro" id="IPR036541">
    <property type="entry name" value="PLipase_A1_sf"/>
</dbReference>
<evidence type="ECO:0000256" key="4">
    <source>
        <dbReference type="ARBA" id="ARBA00010525"/>
    </source>
</evidence>
<dbReference type="PANTHER" id="PTHR40457:SF1">
    <property type="entry name" value="PHOSPHOLIPASE A1"/>
    <property type="match status" value="1"/>
</dbReference>
<dbReference type="EMBL" id="VXKE01000001">
    <property type="protein sequence ID" value="KAA8711464.1"/>
    <property type="molecule type" value="Genomic_DNA"/>
</dbReference>
<keyword evidence="10 20" id="KW-0479">Metal-binding</keyword>
<keyword evidence="12" id="KW-0378">Hydrolase</keyword>
<keyword evidence="15" id="KW-0443">Lipid metabolism</keyword>
<name>A0A5M9QRY0_9HELI</name>
<proteinExistence type="inferred from homology"/>
<accession>A0A5M9QRY0</accession>
<feature type="binding site" description="in dimeric form" evidence="20">
    <location>
        <position position="271"/>
    </location>
    <ligand>
        <name>Ca(2+)</name>
        <dbReference type="ChEBI" id="CHEBI:29108"/>
        <label>1</label>
    </ligand>
</feature>
<evidence type="ECO:0000256" key="19">
    <source>
        <dbReference type="PIRSR" id="PIRSR603187-1"/>
    </source>
</evidence>
<dbReference type="GO" id="GO:0046872">
    <property type="term" value="F:metal ion binding"/>
    <property type="evidence" value="ECO:0007669"/>
    <property type="project" value="UniProtKB-KW"/>
</dbReference>
<feature type="active site" description="Nucleophile" evidence="19">
    <location>
        <position position="203"/>
    </location>
</feature>
<feature type="chain" id="PRO_5039916132" description="Phosphatidylcholine 1-acylhydrolase" evidence="22">
    <location>
        <begin position="21"/>
        <end position="362"/>
    </location>
</feature>
<comment type="subcellular location">
    <subcellularLocation>
        <location evidence="3">Cell outer membrane</location>
        <topology evidence="3">Multi-pass membrane protein</topology>
    </subcellularLocation>
</comment>
<evidence type="ECO:0000256" key="13">
    <source>
        <dbReference type="ARBA" id="ARBA00022837"/>
    </source>
</evidence>
<feature type="region of interest" description="Disordered" evidence="21">
    <location>
        <begin position="23"/>
        <end position="66"/>
    </location>
</feature>
<comment type="caution">
    <text evidence="23">The sequence shown here is derived from an EMBL/GenBank/DDBJ whole genome shotgun (WGS) entry which is preliminary data.</text>
</comment>
<evidence type="ECO:0000256" key="18">
    <source>
        <dbReference type="ARBA" id="ARBA00032375"/>
    </source>
</evidence>
<evidence type="ECO:0000256" key="1">
    <source>
        <dbReference type="ARBA" id="ARBA00000111"/>
    </source>
</evidence>
<comment type="similarity">
    <text evidence="4">Belongs to the phospholipase A1 family.</text>
</comment>
<keyword evidence="17" id="KW-0998">Cell outer membrane</keyword>
<keyword evidence="16" id="KW-0472">Membrane</keyword>
<evidence type="ECO:0000256" key="6">
    <source>
        <dbReference type="ARBA" id="ARBA00013179"/>
    </source>
</evidence>
<dbReference type="GO" id="GO:0008970">
    <property type="term" value="F:phospholipase A1 activity"/>
    <property type="evidence" value="ECO:0007669"/>
    <property type="project" value="UniProtKB-EC"/>
</dbReference>
<evidence type="ECO:0000256" key="15">
    <source>
        <dbReference type="ARBA" id="ARBA00023098"/>
    </source>
</evidence>
<evidence type="ECO:0000313" key="23">
    <source>
        <dbReference type="EMBL" id="KAA8711464.1"/>
    </source>
</evidence>
<evidence type="ECO:0000256" key="14">
    <source>
        <dbReference type="ARBA" id="ARBA00022963"/>
    </source>
</evidence>
<dbReference type="InterPro" id="IPR003187">
    <property type="entry name" value="PLipase_A1"/>
</dbReference>
<dbReference type="SUPFAM" id="SSF56931">
    <property type="entry name" value="Outer membrane phospholipase A (OMPLA)"/>
    <property type="match status" value="1"/>
</dbReference>
<evidence type="ECO:0000256" key="17">
    <source>
        <dbReference type="ARBA" id="ARBA00023237"/>
    </source>
</evidence>
<feature type="binding site" description="in dimeric form" evidence="20">
    <location>
        <position position="165"/>
    </location>
    <ligand>
        <name>Ca(2+)</name>
        <dbReference type="ChEBI" id="CHEBI:29108"/>
        <label>1</label>
    </ligand>
</feature>
<evidence type="ECO:0000256" key="11">
    <source>
        <dbReference type="ARBA" id="ARBA00022729"/>
    </source>
</evidence>
<evidence type="ECO:0000256" key="3">
    <source>
        <dbReference type="ARBA" id="ARBA00004571"/>
    </source>
</evidence>
<evidence type="ECO:0000256" key="2">
    <source>
        <dbReference type="ARBA" id="ARBA00001604"/>
    </source>
</evidence>
<dbReference type="RefSeq" id="WP_150336554.1">
    <property type="nucleotide sequence ID" value="NZ_JAERIX010000056.1"/>
</dbReference>
<evidence type="ECO:0000256" key="8">
    <source>
        <dbReference type="ARBA" id="ARBA00022452"/>
    </source>
</evidence>
<keyword evidence="8" id="KW-1134">Transmembrane beta strand</keyword>
<evidence type="ECO:0000256" key="21">
    <source>
        <dbReference type="SAM" id="MobiDB-lite"/>
    </source>
</evidence>
<sequence length="362" mass="42314">MRKVLLIIWAWQVCMLLMQADSSPTSNSHAQKSSSKETFSKETPAKDNLPKDNLPTDTSPTYQLKQDGLPESLQNNLLLQAPAEKNAPINPKTKYIQLANNLPIYILPAYYSFTPPYSRNDIPVEMKFQVSFRVVFLEQLVCKYCNFDFAYTQTHWFQIYNTKDSKPMRDINFSPSFMFNYYKQLPFLGGYITTMRLGYIHLSNGERRDNLIVGEADIRNEGLSKDDPGWLRRSKSIDRFIAQIDWQRGRFGLSLRAWVPMGKHLISDKGDNDNLTSYIGFGDIAFSYEYKRHLFELYVNNIFNNYFSKDYWDWKGRFELGYTYRLSKRVGVYFQVIHGFGDSLYEFNYSLTRAGSGLRLNF</sequence>
<keyword evidence="11 22" id="KW-0732">Signal</keyword>
<evidence type="ECO:0000256" key="7">
    <source>
        <dbReference type="ARBA" id="ARBA00013278"/>
    </source>
</evidence>
<organism evidence="23 24">
    <name type="scientific">Helicobacter canis</name>
    <dbReference type="NCBI Taxonomy" id="29419"/>
    <lineage>
        <taxon>Bacteria</taxon>
        <taxon>Pseudomonadati</taxon>
        <taxon>Campylobacterota</taxon>
        <taxon>Epsilonproteobacteria</taxon>
        <taxon>Campylobacterales</taxon>
        <taxon>Helicobacteraceae</taxon>
        <taxon>Helicobacter</taxon>
    </lineage>
</organism>
<dbReference type="Proteomes" id="UP000323707">
    <property type="component" value="Unassembled WGS sequence"/>
</dbReference>
<keyword evidence="14" id="KW-0442">Lipid degradation</keyword>
<evidence type="ECO:0000256" key="12">
    <source>
        <dbReference type="ARBA" id="ARBA00022801"/>
    </source>
</evidence>
<dbReference type="PANTHER" id="PTHR40457">
    <property type="entry name" value="PHOSPHOLIPASE A1"/>
    <property type="match status" value="1"/>
</dbReference>
<dbReference type="GO" id="GO:0004623">
    <property type="term" value="F:phospholipase A2 activity"/>
    <property type="evidence" value="ECO:0007669"/>
    <property type="project" value="UniProtKB-EC"/>
</dbReference>
<feature type="compositionally biased region" description="Polar residues" evidence="21">
    <location>
        <begin position="55"/>
        <end position="64"/>
    </location>
</feature>
<dbReference type="GO" id="GO:0016042">
    <property type="term" value="P:lipid catabolic process"/>
    <property type="evidence" value="ECO:0007669"/>
    <property type="project" value="UniProtKB-KW"/>
</dbReference>
<dbReference type="Gene3D" id="2.40.230.10">
    <property type="entry name" value="Phospholipase A1"/>
    <property type="match status" value="1"/>
</dbReference>
<comment type="cofactor">
    <cofactor evidence="20">
        <name>Ca(2+)</name>
        <dbReference type="ChEBI" id="CHEBI:29108"/>
    </cofactor>
    <text evidence="20">Binds 1 Ca(2+) ion per monomer.</text>
</comment>
<gene>
    <name evidence="23" type="ORF">F4V45_00345</name>
</gene>
<reference evidence="23 24" key="1">
    <citation type="submission" date="2019-09" db="EMBL/GenBank/DDBJ databases">
        <title>Draft genome sequence of various Type strains from the CCUG.</title>
        <authorList>
            <person name="Pineiro-Iglesias B."/>
            <person name="Tunovic T."/>
            <person name="Unosson C."/>
            <person name="Inganas E."/>
            <person name="Ohlen M."/>
            <person name="Cardew S."/>
            <person name="Jensie-Markopoulos S."/>
            <person name="Salva-Serra F."/>
            <person name="Jaen-Luchoro D."/>
            <person name="Karlsson R."/>
            <person name="Svensson-Stadler L."/>
            <person name="Chun J."/>
            <person name="Moore E."/>
        </authorList>
    </citation>
    <scope>NUCLEOTIDE SEQUENCE [LARGE SCALE GENOMIC DNA]</scope>
    <source>
        <strain evidence="23 24">CCUG 32756T</strain>
    </source>
</reference>
<evidence type="ECO:0000256" key="16">
    <source>
        <dbReference type="ARBA" id="ARBA00023136"/>
    </source>
</evidence>
<evidence type="ECO:0000256" key="20">
    <source>
        <dbReference type="PIRSR" id="PIRSR603187-2"/>
    </source>
</evidence>
<feature type="binding site" description="in dimeric form" evidence="20">
    <location>
        <position position="234"/>
    </location>
    <ligand>
        <name>Ca(2+)</name>
        <dbReference type="ChEBI" id="CHEBI:29108"/>
        <label>1</label>
    </ligand>
</feature>
<dbReference type="EC" id="3.1.1.4" evidence="7"/>
<keyword evidence="9" id="KW-0812">Transmembrane</keyword>
<evidence type="ECO:0000256" key="9">
    <source>
        <dbReference type="ARBA" id="ARBA00022692"/>
    </source>
</evidence>
<dbReference type="GO" id="GO:0009279">
    <property type="term" value="C:cell outer membrane"/>
    <property type="evidence" value="ECO:0007669"/>
    <property type="project" value="UniProtKB-SubCell"/>
</dbReference>
<keyword evidence="13 20" id="KW-0106">Calcium</keyword>